<feature type="domain" description="Bulb-type lectin" evidence="5">
    <location>
        <begin position="147"/>
        <end position="277"/>
    </location>
</feature>
<gene>
    <name evidence="6" type="ORF">J07HQW1_02532</name>
</gene>
<dbReference type="InterPro" id="IPR001480">
    <property type="entry name" value="Bulb-type_lectin_dom"/>
</dbReference>
<organism evidence="6 7">
    <name type="scientific">Haloquadratum walsbyi J07HQW1</name>
    <dbReference type="NCBI Taxonomy" id="1238424"/>
    <lineage>
        <taxon>Archaea</taxon>
        <taxon>Methanobacteriati</taxon>
        <taxon>Methanobacteriota</taxon>
        <taxon>Stenosarchaea group</taxon>
        <taxon>Halobacteria</taxon>
        <taxon>Halobacteriales</taxon>
        <taxon>Haloferacaceae</taxon>
        <taxon>Haloquadratum</taxon>
    </lineage>
</organism>
<evidence type="ECO:0000256" key="4">
    <source>
        <dbReference type="ARBA" id="ARBA00023136"/>
    </source>
</evidence>
<evidence type="ECO:0000259" key="5">
    <source>
        <dbReference type="PROSITE" id="PS50927"/>
    </source>
</evidence>
<dbReference type="PANTHER" id="PTHR21419">
    <property type="match status" value="1"/>
</dbReference>
<dbReference type="InterPro" id="IPR028994">
    <property type="entry name" value="Integrin_alpha_N"/>
</dbReference>
<dbReference type="InterPro" id="IPR018391">
    <property type="entry name" value="PQQ_b-propeller_rpt"/>
</dbReference>
<comment type="subcellular location">
    <subcellularLocation>
        <location evidence="1">Membrane</location>
        <topology evidence="1">Single-pass membrane protein</topology>
    </subcellularLocation>
</comment>
<sequence>MKAMTVTVAFGIVVILGTVFGFGVTGGMSNGSELRATWTSDTGRQVSANHHAVAVADGSVYAPISDDGDGSCALISMGVADGEIRWTYGIPPENCTIHAVADPTVTDVDSDGQNEVLAATTEKEVAILDTNSGDSETGLDLSDYGYTQPIVADLAPTTGQEIIAVDVTGTVFVFGSDDTTLWTANLNKYVWAQPTVEDLDGDSRSELLIGGQNGNAVLFGHNGTVEWNATVSDKGSITWGTHGQADEDPALESFFATTDGDIVAVDGRNGVVEWRTTVGELAAVRAFGDADNDGSSEVYATAQNGRVHALDAATGEKEWTTEVVVDRVQMMPPPNLGDLNGDGSLELLAVGNDGSVTVLDPETGAILSSYARDVQIFTHATIADSDDDGAGEAYVIYADGRVVRLEYKRLN</sequence>
<dbReference type="PANTHER" id="PTHR21419:SF23">
    <property type="entry name" value="PROTEIN DEFECTIVE IN EXINE FORMATION 1"/>
    <property type="match status" value="1"/>
</dbReference>
<evidence type="ECO:0000256" key="2">
    <source>
        <dbReference type="ARBA" id="ARBA00022692"/>
    </source>
</evidence>
<name>U1N7N8_9EURY</name>
<protein>
    <recommendedName>
        <fullName evidence="5">Bulb-type lectin domain-containing protein</fullName>
    </recommendedName>
</protein>
<dbReference type="PROSITE" id="PS50927">
    <property type="entry name" value="BULB_LECTIN"/>
    <property type="match status" value="1"/>
</dbReference>
<keyword evidence="2" id="KW-0812">Transmembrane</keyword>
<dbReference type="Gene3D" id="2.130.10.10">
    <property type="entry name" value="YVTN repeat-like/Quinoprotein amine dehydrogenase"/>
    <property type="match status" value="1"/>
</dbReference>
<dbReference type="Gene3D" id="2.40.10.480">
    <property type="match status" value="1"/>
</dbReference>
<accession>U1N7N8</accession>
<dbReference type="GO" id="GO:0016020">
    <property type="term" value="C:membrane"/>
    <property type="evidence" value="ECO:0007669"/>
    <property type="project" value="UniProtKB-SubCell"/>
</dbReference>
<evidence type="ECO:0000256" key="1">
    <source>
        <dbReference type="ARBA" id="ARBA00004167"/>
    </source>
</evidence>
<dbReference type="SMART" id="SM00564">
    <property type="entry name" value="PQQ"/>
    <property type="match status" value="4"/>
</dbReference>
<dbReference type="HOGENOM" id="CLU_673709_0_0_2"/>
<reference evidence="6 7" key="1">
    <citation type="journal article" date="2013" name="PLoS ONE">
        <title>Assembly-driven community genomics of a hypersaline microbial ecosystem.</title>
        <authorList>
            <person name="Podell S."/>
            <person name="Ugalde J.A."/>
            <person name="Narasingarao P."/>
            <person name="Banfield J.F."/>
            <person name="Heidelberg K.B."/>
            <person name="Allen E.E."/>
        </authorList>
    </citation>
    <scope>NUCLEOTIDE SEQUENCE [LARGE SCALE GENOMIC DNA]</scope>
    <source>
        <strain evidence="7">J07HQW1</strain>
    </source>
</reference>
<evidence type="ECO:0000313" key="6">
    <source>
        <dbReference type="EMBL" id="ERG92488.1"/>
    </source>
</evidence>
<dbReference type="STRING" id="1238424.J07HQW1_02532"/>
<dbReference type="InterPro" id="IPR002372">
    <property type="entry name" value="PQQ_rpt_dom"/>
</dbReference>
<keyword evidence="4" id="KW-0472">Membrane</keyword>
<keyword evidence="3" id="KW-1133">Transmembrane helix</keyword>
<dbReference type="InterPro" id="IPR045232">
    <property type="entry name" value="FAM234"/>
</dbReference>
<dbReference type="InterPro" id="IPR015943">
    <property type="entry name" value="WD40/YVTN_repeat-like_dom_sf"/>
</dbReference>
<evidence type="ECO:0000313" key="7">
    <source>
        <dbReference type="Proteomes" id="UP000030649"/>
    </source>
</evidence>
<proteinExistence type="predicted"/>
<dbReference type="Pfam" id="PF13360">
    <property type="entry name" value="PQQ_2"/>
    <property type="match status" value="1"/>
</dbReference>
<dbReference type="AlphaFoldDB" id="U1N7N8"/>
<dbReference type="EMBL" id="KE356560">
    <property type="protein sequence ID" value="ERG92488.1"/>
    <property type="molecule type" value="Genomic_DNA"/>
</dbReference>
<evidence type="ECO:0000256" key="3">
    <source>
        <dbReference type="ARBA" id="ARBA00022989"/>
    </source>
</evidence>
<dbReference type="SUPFAM" id="SSF69318">
    <property type="entry name" value="Integrin alpha N-terminal domain"/>
    <property type="match status" value="1"/>
</dbReference>
<dbReference type="Proteomes" id="UP000030649">
    <property type="component" value="Unassembled WGS sequence"/>
</dbReference>